<reference evidence="14" key="1">
    <citation type="submission" date="2023-07" db="EMBL/GenBank/DDBJ databases">
        <title>30 novel species of actinomycetes from the DSMZ collection.</title>
        <authorList>
            <person name="Nouioui I."/>
        </authorList>
    </citation>
    <scope>NUCLEOTIDE SEQUENCE [LARGE SCALE GENOMIC DNA]</scope>
    <source>
        <strain evidence="14">DSM 42041</strain>
    </source>
</reference>
<evidence type="ECO:0000256" key="10">
    <source>
        <dbReference type="ARBA" id="ARBA00023157"/>
    </source>
</evidence>
<comment type="cofactor">
    <cofactor evidence="1">
        <name>[4Fe-4S] cluster</name>
        <dbReference type="ChEBI" id="CHEBI:49883"/>
    </cofactor>
</comment>
<evidence type="ECO:0000256" key="1">
    <source>
        <dbReference type="ARBA" id="ARBA00001966"/>
    </source>
</evidence>
<name>A0ABU2NJY9_9ACTN</name>
<accession>A0ABU2NJY9</accession>
<evidence type="ECO:0000256" key="5">
    <source>
        <dbReference type="ARBA" id="ARBA00022723"/>
    </source>
</evidence>
<dbReference type="Pfam" id="PF02467">
    <property type="entry name" value="Whib"/>
    <property type="match status" value="1"/>
</dbReference>
<comment type="subcellular location">
    <subcellularLocation>
        <location evidence="2">Cytoplasm</location>
    </subcellularLocation>
</comment>
<gene>
    <name evidence="13" type="ORF">RM572_00780</name>
</gene>
<keyword evidence="14" id="KW-1185">Reference proteome</keyword>
<keyword evidence="8" id="KW-0805">Transcription regulation</keyword>
<keyword evidence="7" id="KW-0411">Iron-sulfur</keyword>
<evidence type="ECO:0000256" key="4">
    <source>
        <dbReference type="ARBA" id="ARBA00022485"/>
    </source>
</evidence>
<evidence type="ECO:0000256" key="9">
    <source>
        <dbReference type="ARBA" id="ARBA00023125"/>
    </source>
</evidence>
<dbReference type="InterPro" id="IPR034768">
    <property type="entry name" value="4FE4S_WBL"/>
</dbReference>
<evidence type="ECO:0000256" key="8">
    <source>
        <dbReference type="ARBA" id="ARBA00023015"/>
    </source>
</evidence>
<evidence type="ECO:0000256" key="6">
    <source>
        <dbReference type="ARBA" id="ARBA00023004"/>
    </source>
</evidence>
<dbReference type="PROSITE" id="PS51674">
    <property type="entry name" value="4FE4S_WBL"/>
    <property type="match status" value="1"/>
</dbReference>
<keyword evidence="10" id="KW-1015">Disulfide bond</keyword>
<sequence length="108" mass="11730">MNLDELQVPAWHYEAACNGHDSSFWFADRASGGEAQALLNEGRRICLTCPVLRECLEAAMAAEGCLPHNMRAGIWGGLSGAERWALYRRRVNAERAAREAEKAAAGGA</sequence>
<proteinExistence type="inferred from homology"/>
<dbReference type="EMBL" id="JAVREQ010000001">
    <property type="protein sequence ID" value="MDT0377310.1"/>
    <property type="molecule type" value="Genomic_DNA"/>
</dbReference>
<keyword evidence="11" id="KW-0804">Transcription</keyword>
<evidence type="ECO:0000256" key="11">
    <source>
        <dbReference type="ARBA" id="ARBA00023163"/>
    </source>
</evidence>
<dbReference type="PANTHER" id="PTHR38839">
    <property type="entry name" value="TRANSCRIPTIONAL REGULATOR WHID-RELATED"/>
    <property type="match status" value="1"/>
</dbReference>
<evidence type="ECO:0000256" key="7">
    <source>
        <dbReference type="ARBA" id="ARBA00023014"/>
    </source>
</evidence>
<dbReference type="RefSeq" id="WP_311671314.1">
    <property type="nucleotide sequence ID" value="NZ_JAVREQ010000001.1"/>
</dbReference>
<dbReference type="InterPro" id="IPR003482">
    <property type="entry name" value="Whib"/>
</dbReference>
<organism evidence="13 14">
    <name type="scientific">Streptomyces hazeniae</name>
    <dbReference type="NCBI Taxonomy" id="3075538"/>
    <lineage>
        <taxon>Bacteria</taxon>
        <taxon>Bacillati</taxon>
        <taxon>Actinomycetota</taxon>
        <taxon>Actinomycetes</taxon>
        <taxon>Kitasatosporales</taxon>
        <taxon>Streptomycetaceae</taxon>
        <taxon>Streptomyces</taxon>
    </lineage>
</organism>
<dbReference type="Proteomes" id="UP001183414">
    <property type="component" value="Unassembled WGS sequence"/>
</dbReference>
<feature type="domain" description="4Fe-4S Wbl-type" evidence="12">
    <location>
        <begin position="16"/>
        <end position="85"/>
    </location>
</feature>
<comment type="similarity">
    <text evidence="3">Belongs to the WhiB family.</text>
</comment>
<keyword evidence="5" id="KW-0479">Metal-binding</keyword>
<evidence type="ECO:0000256" key="3">
    <source>
        <dbReference type="ARBA" id="ARBA00006597"/>
    </source>
</evidence>
<evidence type="ECO:0000259" key="12">
    <source>
        <dbReference type="PROSITE" id="PS51674"/>
    </source>
</evidence>
<evidence type="ECO:0000313" key="14">
    <source>
        <dbReference type="Proteomes" id="UP001183414"/>
    </source>
</evidence>
<protein>
    <submittedName>
        <fullName evidence="13">WhiB family transcriptional regulator</fullName>
    </submittedName>
</protein>
<keyword evidence="6" id="KW-0408">Iron</keyword>
<evidence type="ECO:0000313" key="13">
    <source>
        <dbReference type="EMBL" id="MDT0377310.1"/>
    </source>
</evidence>
<comment type="caution">
    <text evidence="13">The sequence shown here is derived from an EMBL/GenBank/DDBJ whole genome shotgun (WGS) entry which is preliminary data.</text>
</comment>
<keyword evidence="9" id="KW-0238">DNA-binding</keyword>
<keyword evidence="4" id="KW-0004">4Fe-4S</keyword>
<evidence type="ECO:0000256" key="2">
    <source>
        <dbReference type="ARBA" id="ARBA00004496"/>
    </source>
</evidence>